<dbReference type="FunFam" id="3.40.190.10:FF:000117">
    <property type="entry name" value="Glutamate receptor, ionotropic kainate"/>
    <property type="match status" value="1"/>
</dbReference>
<keyword evidence="14" id="KW-0407">Ion channel</keyword>
<comment type="subcellular location">
    <subcellularLocation>
        <location evidence="15">Postsynaptic cell membrane</location>
        <topology evidence="15">Multi-pass membrane protein</topology>
    </subcellularLocation>
</comment>
<evidence type="ECO:0000256" key="8">
    <source>
        <dbReference type="ARBA" id="ARBA00023065"/>
    </source>
</evidence>
<keyword evidence="10" id="KW-0675">Receptor</keyword>
<evidence type="ECO:0000256" key="19">
    <source>
        <dbReference type="PIRSR" id="PIRSR601508-3"/>
    </source>
</evidence>
<evidence type="ECO:0000256" key="14">
    <source>
        <dbReference type="ARBA" id="ARBA00023303"/>
    </source>
</evidence>
<evidence type="ECO:0000256" key="4">
    <source>
        <dbReference type="ARBA" id="ARBA00022692"/>
    </source>
</evidence>
<comment type="caution">
    <text evidence="24">The sequence shown here is derived from an EMBL/GenBank/DDBJ whole genome shotgun (WGS) entry which is preliminary data.</text>
</comment>
<dbReference type="PANTHER" id="PTHR18966">
    <property type="entry name" value="IONOTROPIC GLUTAMATE RECEPTOR"/>
    <property type="match status" value="1"/>
</dbReference>
<feature type="site" description="Interaction with the cone snail toxin Con-ikot-ikot" evidence="18">
    <location>
        <position position="801"/>
    </location>
</feature>
<keyword evidence="2" id="KW-0813">Transport</keyword>
<keyword evidence="7" id="KW-0770">Synapse</keyword>
<evidence type="ECO:0000259" key="23">
    <source>
        <dbReference type="SMART" id="SM00918"/>
    </source>
</evidence>
<keyword evidence="12" id="KW-0628">Postsynaptic cell membrane</keyword>
<dbReference type="Gene3D" id="3.40.190.10">
    <property type="entry name" value="Periplasmic binding protein-like II"/>
    <property type="match status" value="2"/>
</dbReference>
<keyword evidence="9 21" id="KW-0472">Membrane</keyword>
<dbReference type="FunFam" id="1.10.287.70:FF:000064">
    <property type="entry name" value="Glutamate receptor ionotropic, kainate"/>
    <property type="match status" value="1"/>
</dbReference>
<keyword evidence="13" id="KW-1071">Ligand-gated ion channel</keyword>
<gene>
    <name evidence="24" type="ORF">GEV33_007715</name>
</gene>
<evidence type="ECO:0000256" key="10">
    <source>
        <dbReference type="ARBA" id="ARBA00023170"/>
    </source>
</evidence>
<keyword evidence="3" id="KW-1003">Cell membrane</keyword>
<organism evidence="24 25">
    <name type="scientific">Tenebrio molitor</name>
    <name type="common">Yellow mealworm beetle</name>
    <dbReference type="NCBI Taxonomy" id="7067"/>
    <lineage>
        <taxon>Eukaryota</taxon>
        <taxon>Metazoa</taxon>
        <taxon>Ecdysozoa</taxon>
        <taxon>Arthropoda</taxon>
        <taxon>Hexapoda</taxon>
        <taxon>Insecta</taxon>
        <taxon>Pterygota</taxon>
        <taxon>Neoptera</taxon>
        <taxon>Endopterygota</taxon>
        <taxon>Coleoptera</taxon>
        <taxon>Polyphaga</taxon>
        <taxon>Cucujiformia</taxon>
        <taxon>Tenebrionidae</taxon>
        <taxon>Tenebrio</taxon>
    </lineage>
</organism>
<evidence type="ECO:0000313" key="24">
    <source>
        <dbReference type="EMBL" id="KAH0815075.1"/>
    </source>
</evidence>
<sequence length="1024" mass="115565">MFFRRMLFSRDRKGWMEWWTYLQRRSVTVMTPVDTTTRTVSTRSLLSCSCRPATLTAAGILFPASGSPESARSSAPETSDDKDGMKNQRHQKLTGQRLDASIVDSAESFGPAGTMLLRVCLLAILISSSSCQKPKQVNVAFFLDENDALEELAIKSSTNFINYYAATQYSLTPLIYRINKNEIFDVGNMACDMLEKGVAAIFGPEQAEANEIIQSVSSTVEIPHFQTFWNPNFAAFSKLARSDKGRAFSLNLHPGPTSLSRAFATLVRENDWKTYTIIYENDDGLGRVQEVVKAQNPANPPVVYRKLGPGPDHRPVLKKVVASGSVHIILDCDTDHIIDILLQAKEVKLFEEYHTYLLTSLDASTVDFSALGDIKTNVSFVQMLNQRMVARVVANWELVDPRRTLKIPTSTVKVKTALLYDALNLFITAYAELEKRQELVVKSLNCHSNQISAHGYRLVDFIASRNASRGMLVGPMSGPINFNSLGERTSFKMQIVELKNRRVTGVWDSTKPDLIHSTITSEDREKELYQQLKGRTFRVVSRIYPPYLSRKAGVDGSVMSGNNAFEGYAMDLIDGICKLYECNYEFELVPDNNYGKYDPKTKEWNGLIRHLLDRKADLAICDLTTTYERRKAVDFTNPFMTLGISILYAKIVKEPPELLAFTNPLSLDVWLYMVTAYMVISMIIFLVARLNPNEWENPHPCNPCPGELENVWDIKNCFWLTMGSIMQQGCDILPKGISTRMVSGMWWFFTLIMISCYTANLAAFLTQERMGPTIKSAEDLAGQTKIKYGCLQDGSTASFFKDTNITTYHKMWVQMETAEPSVFEKSNDEGVKRVISSKGKYAFLMESSSIEYEVEKHCELVQVGNRLDTKGYGIAMPTSEDLFRIAEEVFSGADAAYRTSINQAILKMQEMGELQRLKEKWWKERNKANPCKKDEVSSKDSANELSLAHVGGVFVVLTGGMCIALMISVCEFIWHVRKIAVAQRMSLKIVFLQELRFAMDIWCRQKPANPARSLADNNRNQTDK</sequence>
<evidence type="ECO:0000256" key="5">
    <source>
        <dbReference type="ARBA" id="ARBA00022729"/>
    </source>
</evidence>
<dbReference type="InterPro" id="IPR019594">
    <property type="entry name" value="Glu/Gly-bd"/>
</dbReference>
<evidence type="ECO:0000256" key="2">
    <source>
        <dbReference type="ARBA" id="ARBA00022448"/>
    </source>
</evidence>
<dbReference type="CDD" id="cd13714">
    <property type="entry name" value="PBP2_iGluR_Kainate"/>
    <property type="match status" value="1"/>
</dbReference>
<keyword evidence="8" id="KW-0406">Ion transport</keyword>
<dbReference type="Gene3D" id="3.40.50.2300">
    <property type="match status" value="2"/>
</dbReference>
<reference evidence="24" key="1">
    <citation type="journal article" date="2020" name="J Insects Food Feed">
        <title>The yellow mealworm (Tenebrio molitor) genome: a resource for the emerging insects as food and feed industry.</title>
        <authorList>
            <person name="Eriksson T."/>
            <person name="Andere A."/>
            <person name="Kelstrup H."/>
            <person name="Emery V."/>
            <person name="Picard C."/>
        </authorList>
    </citation>
    <scope>NUCLEOTIDE SEQUENCE</scope>
    <source>
        <strain evidence="24">Stoneville</strain>
        <tissue evidence="24">Whole head</tissue>
    </source>
</reference>
<evidence type="ECO:0000256" key="13">
    <source>
        <dbReference type="ARBA" id="ARBA00023286"/>
    </source>
</evidence>
<feature type="domain" description="Ionotropic glutamate receptor L-glutamate and glycine-binding" evidence="23">
    <location>
        <begin position="546"/>
        <end position="613"/>
    </location>
</feature>
<dbReference type="InterPro" id="IPR001320">
    <property type="entry name" value="Iontro_rcpt_C"/>
</dbReference>
<proteinExistence type="inferred from homology"/>
<feature type="disulfide bond" evidence="19">
    <location>
        <begin position="858"/>
        <end position="931"/>
    </location>
</feature>
<dbReference type="Pfam" id="PF01094">
    <property type="entry name" value="ANF_receptor"/>
    <property type="match status" value="1"/>
</dbReference>
<dbReference type="EMBL" id="JABDTM020023600">
    <property type="protein sequence ID" value="KAH0815075.1"/>
    <property type="molecule type" value="Genomic_DNA"/>
</dbReference>
<feature type="transmembrane region" description="Helical" evidence="21">
    <location>
        <begin position="947"/>
        <end position="974"/>
    </location>
</feature>
<evidence type="ECO:0000256" key="1">
    <source>
        <dbReference type="ARBA" id="ARBA00008685"/>
    </source>
</evidence>
<evidence type="ECO:0000313" key="25">
    <source>
        <dbReference type="Proteomes" id="UP000719412"/>
    </source>
</evidence>
<feature type="compositionally biased region" description="Polar residues" evidence="20">
    <location>
        <begin position="67"/>
        <end position="77"/>
    </location>
</feature>
<dbReference type="Pfam" id="PF10613">
    <property type="entry name" value="Lig_chan-Glu_bd"/>
    <property type="match status" value="1"/>
</dbReference>
<dbReference type="GO" id="GO:0008328">
    <property type="term" value="C:ionotropic glutamate receptor complex"/>
    <property type="evidence" value="ECO:0007669"/>
    <property type="project" value="UniProtKB-ARBA"/>
</dbReference>
<keyword evidence="6 21" id="KW-1133">Transmembrane helix</keyword>
<feature type="binding site" evidence="17">
    <location>
        <position position="795"/>
    </location>
    <ligand>
        <name>L-glutamate</name>
        <dbReference type="ChEBI" id="CHEBI:29985"/>
    </ligand>
</feature>
<dbReference type="SUPFAM" id="SSF53822">
    <property type="entry name" value="Periplasmic binding protein-like I"/>
    <property type="match status" value="1"/>
</dbReference>
<feature type="transmembrane region" description="Helical" evidence="21">
    <location>
        <begin position="669"/>
        <end position="688"/>
    </location>
</feature>
<dbReference type="SUPFAM" id="SSF81324">
    <property type="entry name" value="Voltage-gated potassium channels"/>
    <property type="match status" value="1"/>
</dbReference>
<dbReference type="GO" id="GO:0004970">
    <property type="term" value="F:glutamate-gated receptor activity"/>
    <property type="evidence" value="ECO:0007669"/>
    <property type="project" value="UniProtKB-ARBA"/>
</dbReference>
<keyword evidence="25" id="KW-1185">Reference proteome</keyword>
<dbReference type="CDD" id="cd06382">
    <property type="entry name" value="PBP1_iGluR_Kainate"/>
    <property type="match status" value="1"/>
</dbReference>
<keyword evidence="4 21" id="KW-0812">Transmembrane</keyword>
<keyword evidence="11" id="KW-0325">Glycoprotein</keyword>
<reference evidence="24" key="2">
    <citation type="submission" date="2021-08" db="EMBL/GenBank/DDBJ databases">
        <authorList>
            <person name="Eriksson T."/>
        </authorList>
    </citation>
    <scope>NUCLEOTIDE SEQUENCE</scope>
    <source>
        <strain evidence="24">Stoneville</strain>
        <tissue evidence="24">Whole head</tissue>
    </source>
</reference>
<evidence type="ECO:0000256" key="18">
    <source>
        <dbReference type="PIRSR" id="PIRSR601508-2"/>
    </source>
</evidence>
<dbReference type="SMART" id="SM00918">
    <property type="entry name" value="Lig_chan-Glu_bd"/>
    <property type="match status" value="1"/>
</dbReference>
<evidence type="ECO:0000256" key="16">
    <source>
        <dbReference type="ARBA" id="ARBA00072754"/>
    </source>
</evidence>
<evidence type="ECO:0000256" key="17">
    <source>
        <dbReference type="PIRSR" id="PIRSR601508-1"/>
    </source>
</evidence>
<dbReference type="PRINTS" id="PR00177">
    <property type="entry name" value="NMDARECEPTOR"/>
</dbReference>
<evidence type="ECO:0000256" key="11">
    <source>
        <dbReference type="ARBA" id="ARBA00023180"/>
    </source>
</evidence>
<feature type="binding site" evidence="17">
    <location>
        <position position="624"/>
    </location>
    <ligand>
        <name>L-glutamate</name>
        <dbReference type="ChEBI" id="CHEBI:29985"/>
    </ligand>
</feature>
<dbReference type="InterPro" id="IPR015683">
    <property type="entry name" value="Ionotropic_Glu_rcpt"/>
</dbReference>
<dbReference type="FunFam" id="3.40.190.10:FF:000060">
    <property type="entry name" value="Glutamate receptor ionotropic, kainate 1"/>
    <property type="match status" value="1"/>
</dbReference>
<evidence type="ECO:0000259" key="22">
    <source>
        <dbReference type="SMART" id="SM00079"/>
    </source>
</evidence>
<evidence type="ECO:0000256" key="15">
    <source>
        <dbReference type="ARBA" id="ARBA00034104"/>
    </source>
</evidence>
<dbReference type="InterPro" id="IPR028082">
    <property type="entry name" value="Peripla_BP_I"/>
</dbReference>
<evidence type="ECO:0000256" key="21">
    <source>
        <dbReference type="SAM" id="Phobius"/>
    </source>
</evidence>
<feature type="site" description="Crucial to convey clamshell closure to channel opening" evidence="18">
    <location>
        <position position="774"/>
    </location>
</feature>
<dbReference type="Gene3D" id="1.10.287.70">
    <property type="match status" value="1"/>
</dbReference>
<feature type="domain" description="Ionotropic glutamate receptor C-terminal" evidence="22">
    <location>
        <begin position="536"/>
        <end position="924"/>
    </location>
</feature>
<feature type="transmembrane region" description="Helical" evidence="21">
    <location>
        <begin position="745"/>
        <end position="765"/>
    </location>
</feature>
<feature type="binding site" evidence="17">
    <location>
        <position position="796"/>
    </location>
    <ligand>
        <name>L-glutamate</name>
        <dbReference type="ChEBI" id="CHEBI:29985"/>
    </ligand>
</feature>
<evidence type="ECO:0000256" key="3">
    <source>
        <dbReference type="ARBA" id="ARBA00022475"/>
    </source>
</evidence>
<feature type="binding site" evidence="17">
    <location>
        <position position="629"/>
    </location>
    <ligand>
        <name>L-glutamate</name>
        <dbReference type="ChEBI" id="CHEBI:29985"/>
    </ligand>
</feature>
<comment type="similarity">
    <text evidence="1">Belongs to the glutamate-gated ion channel (TC 1.A.10.1) family.</text>
</comment>
<evidence type="ECO:0000256" key="20">
    <source>
        <dbReference type="SAM" id="MobiDB-lite"/>
    </source>
</evidence>
<evidence type="ECO:0000256" key="9">
    <source>
        <dbReference type="ARBA" id="ARBA00023136"/>
    </source>
</evidence>
<dbReference type="AlphaFoldDB" id="A0A8J6LBX8"/>
<keyword evidence="5" id="KW-0732">Signal</keyword>
<keyword evidence="19" id="KW-1015">Disulfide bond</keyword>
<dbReference type="SMART" id="SM00079">
    <property type="entry name" value="PBPe"/>
    <property type="match status" value="1"/>
</dbReference>
<evidence type="ECO:0000256" key="12">
    <source>
        <dbReference type="ARBA" id="ARBA00023257"/>
    </source>
</evidence>
<evidence type="ECO:0000256" key="7">
    <source>
        <dbReference type="ARBA" id="ARBA00023018"/>
    </source>
</evidence>
<dbReference type="Proteomes" id="UP000719412">
    <property type="component" value="Unassembled WGS sequence"/>
</dbReference>
<accession>A0A8J6LBX8</accession>
<feature type="region of interest" description="Disordered" evidence="20">
    <location>
        <begin position="64"/>
        <end position="94"/>
    </location>
</feature>
<dbReference type="Pfam" id="PF00060">
    <property type="entry name" value="Lig_chan"/>
    <property type="match status" value="1"/>
</dbReference>
<protein>
    <recommendedName>
        <fullName evidence="16">Glutamate receptor 1</fullName>
    </recommendedName>
</protein>
<feature type="binding site" evidence="17">
    <location>
        <position position="846"/>
    </location>
    <ligand>
        <name>L-glutamate</name>
        <dbReference type="ChEBI" id="CHEBI:29985"/>
    </ligand>
</feature>
<dbReference type="SUPFAM" id="SSF53850">
    <property type="entry name" value="Periplasmic binding protein-like II"/>
    <property type="match status" value="1"/>
</dbReference>
<dbReference type="InterPro" id="IPR001828">
    <property type="entry name" value="ANF_lig-bd_rcpt"/>
</dbReference>
<dbReference type="InterPro" id="IPR001508">
    <property type="entry name" value="Iono_Glu_rcpt_met"/>
</dbReference>
<feature type="site" description="Interaction with the cone snail toxin Con-ikot-ikot" evidence="18">
    <location>
        <position position="907"/>
    </location>
</feature>
<dbReference type="GO" id="GO:0045211">
    <property type="term" value="C:postsynaptic membrane"/>
    <property type="evidence" value="ECO:0007669"/>
    <property type="project" value="UniProtKB-SubCell"/>
</dbReference>
<name>A0A8J6LBX8_TENMO</name>
<evidence type="ECO:0000256" key="6">
    <source>
        <dbReference type="ARBA" id="ARBA00022989"/>
    </source>
</evidence>